<keyword evidence="8" id="KW-0520">NAD</keyword>
<dbReference type="Gene3D" id="3.90.79.20">
    <property type="match status" value="1"/>
</dbReference>
<dbReference type="InterPro" id="IPR050241">
    <property type="entry name" value="NAD-cap_RNA_hydrolase_NudC"/>
</dbReference>
<dbReference type="EC" id="3.6.1.22" evidence="4"/>
<dbReference type="PROSITE" id="PS00893">
    <property type="entry name" value="NUDIX_BOX"/>
    <property type="match status" value="1"/>
</dbReference>
<comment type="similarity">
    <text evidence="3">Belongs to the Nudix hydrolase family. NudC subfamily.</text>
</comment>
<reference evidence="11" key="1">
    <citation type="submission" date="2022-05" db="EMBL/GenBank/DDBJ databases">
        <title>Complete genome sequence of toluene-degrading Gulosibacter sediminis strain ACHW.36C.</title>
        <authorList>
            <person name="Wai A.C."/>
            <person name="Lai G.K."/>
            <person name="Griffin S.D."/>
            <person name="Leung F.C."/>
        </authorList>
    </citation>
    <scope>NUCLEOTIDE SEQUENCE [LARGE SCALE GENOMIC DNA]</scope>
    <source>
        <strain evidence="11">ACHW.36C</strain>
    </source>
</reference>
<dbReference type="PANTHER" id="PTHR42904:SF6">
    <property type="entry name" value="NAD-CAPPED RNA HYDROLASE NUDT12"/>
    <property type="match status" value="1"/>
</dbReference>
<evidence type="ECO:0000256" key="8">
    <source>
        <dbReference type="ARBA" id="ARBA00023027"/>
    </source>
</evidence>
<dbReference type="InterPro" id="IPR015797">
    <property type="entry name" value="NUDIX_hydrolase-like_dom_sf"/>
</dbReference>
<organism evidence="11">
    <name type="scientific">Gulosibacter sediminis</name>
    <dbReference type="NCBI Taxonomy" id="1729695"/>
    <lineage>
        <taxon>Bacteria</taxon>
        <taxon>Bacillati</taxon>
        <taxon>Actinomycetota</taxon>
        <taxon>Actinomycetes</taxon>
        <taxon>Micrococcales</taxon>
        <taxon>Microbacteriaceae</taxon>
        <taxon>Gulosibacter</taxon>
    </lineage>
</organism>
<dbReference type="CDD" id="cd03429">
    <property type="entry name" value="NUDIX_NADH_pyrophosphatase_Nudt13"/>
    <property type="match status" value="1"/>
</dbReference>
<comment type="catalytic activity">
    <reaction evidence="9">
        <text>a 5'-end NAD(+)-phospho-ribonucleoside in mRNA + H2O = a 5'-end phospho-adenosine-phospho-ribonucleoside in mRNA + beta-nicotinamide D-ribonucleotide + 2 H(+)</text>
        <dbReference type="Rhea" id="RHEA:60876"/>
        <dbReference type="Rhea" id="RHEA-COMP:15698"/>
        <dbReference type="Rhea" id="RHEA-COMP:15719"/>
        <dbReference type="ChEBI" id="CHEBI:14649"/>
        <dbReference type="ChEBI" id="CHEBI:15377"/>
        <dbReference type="ChEBI" id="CHEBI:15378"/>
        <dbReference type="ChEBI" id="CHEBI:144029"/>
        <dbReference type="ChEBI" id="CHEBI:144051"/>
    </reaction>
    <physiologicalReaction direction="left-to-right" evidence="9">
        <dbReference type="Rhea" id="RHEA:60877"/>
    </physiologicalReaction>
</comment>
<protein>
    <recommendedName>
        <fullName evidence="4">NAD(+) diphosphatase</fullName>
        <ecNumber evidence="4">3.6.1.22</ecNumber>
    </recommendedName>
</protein>
<dbReference type="InterPro" id="IPR015375">
    <property type="entry name" value="NADH_PPase-like_N"/>
</dbReference>
<evidence type="ECO:0000313" key="11">
    <source>
        <dbReference type="EMBL" id="UQN15836.1"/>
    </source>
</evidence>
<comment type="cofactor">
    <cofactor evidence="1">
        <name>Mg(2+)</name>
        <dbReference type="ChEBI" id="CHEBI:18420"/>
    </cofactor>
</comment>
<keyword evidence="7" id="KW-0460">Magnesium</keyword>
<dbReference type="Gene3D" id="3.90.79.10">
    <property type="entry name" value="Nucleoside Triphosphate Pyrophosphohydrolase"/>
    <property type="match status" value="1"/>
</dbReference>
<dbReference type="SUPFAM" id="SSF55811">
    <property type="entry name" value="Nudix"/>
    <property type="match status" value="1"/>
</dbReference>
<gene>
    <name evidence="11" type="primary">nudC</name>
    <name evidence="11" type="ORF">M3M28_05125</name>
</gene>
<evidence type="ECO:0000256" key="7">
    <source>
        <dbReference type="ARBA" id="ARBA00022842"/>
    </source>
</evidence>
<comment type="cofactor">
    <cofactor evidence="2">
        <name>Zn(2+)</name>
        <dbReference type="ChEBI" id="CHEBI:29105"/>
    </cofactor>
</comment>
<dbReference type="InterPro" id="IPR049734">
    <property type="entry name" value="NudC-like_C"/>
</dbReference>
<accession>A0ABY4N2G8</accession>
<dbReference type="PANTHER" id="PTHR42904">
    <property type="entry name" value="NUDIX HYDROLASE, NUDC SUBFAMILY"/>
    <property type="match status" value="1"/>
</dbReference>
<dbReference type="GO" id="GO:0016787">
    <property type="term" value="F:hydrolase activity"/>
    <property type="evidence" value="ECO:0007669"/>
    <property type="project" value="UniProtKB-KW"/>
</dbReference>
<dbReference type="EMBL" id="CP097160">
    <property type="protein sequence ID" value="UQN15836.1"/>
    <property type="molecule type" value="Genomic_DNA"/>
</dbReference>
<keyword evidence="6 11" id="KW-0378">Hydrolase</keyword>
<dbReference type="Pfam" id="PF00293">
    <property type="entry name" value="NUDIX"/>
    <property type="match status" value="1"/>
</dbReference>
<dbReference type="Pfam" id="PF09296">
    <property type="entry name" value="NUDIX-like"/>
    <property type="match status" value="1"/>
</dbReference>
<evidence type="ECO:0000259" key="10">
    <source>
        <dbReference type="PROSITE" id="PS51462"/>
    </source>
</evidence>
<evidence type="ECO:0000256" key="9">
    <source>
        <dbReference type="ARBA" id="ARBA00023679"/>
    </source>
</evidence>
<evidence type="ECO:0000256" key="5">
    <source>
        <dbReference type="ARBA" id="ARBA00022723"/>
    </source>
</evidence>
<keyword evidence="5" id="KW-0479">Metal-binding</keyword>
<evidence type="ECO:0000256" key="3">
    <source>
        <dbReference type="ARBA" id="ARBA00009595"/>
    </source>
</evidence>
<dbReference type="NCBIfam" id="NF001299">
    <property type="entry name" value="PRK00241.1"/>
    <property type="match status" value="1"/>
</dbReference>
<feature type="domain" description="Nudix hydrolase" evidence="10">
    <location>
        <begin position="181"/>
        <end position="309"/>
    </location>
</feature>
<name>A0ABY4N2G8_9MICO</name>
<sequence>MNEFVDRLALSRAAHDRDDAHRGDATLLEHPDARILVQRRDATLVGEAASDRALQLDLRPVEQLGGVEQLREGPAVIYLGKLTEPRGNPGGRVDAAGTPIFAVAISDFEAGELEPDSERWANLRERGADFDDLDTGLAAQALAMRNFHSAHRFSPSTGARVASEHNGWVLRGEEGGDPTFPRTDAAIIVGVIDQNDRILLGANVNWTPKRYSVLAGFVEPGESLEHAVIREAAEESGARVRNPRYLGSQPWPFPASLMLGFLAELDPSQDPAEVVGDGVEIAEVRWFTREEIVDHVDQLPGRISIARAIIEEWYGGPIG</sequence>
<dbReference type="PROSITE" id="PS51462">
    <property type="entry name" value="NUDIX"/>
    <property type="match status" value="1"/>
</dbReference>
<evidence type="ECO:0000256" key="1">
    <source>
        <dbReference type="ARBA" id="ARBA00001946"/>
    </source>
</evidence>
<evidence type="ECO:0000256" key="6">
    <source>
        <dbReference type="ARBA" id="ARBA00022801"/>
    </source>
</evidence>
<dbReference type="InterPro" id="IPR000086">
    <property type="entry name" value="NUDIX_hydrolase_dom"/>
</dbReference>
<proteinExistence type="inferred from homology"/>
<evidence type="ECO:0000256" key="4">
    <source>
        <dbReference type="ARBA" id="ARBA00012381"/>
    </source>
</evidence>
<evidence type="ECO:0000256" key="2">
    <source>
        <dbReference type="ARBA" id="ARBA00001947"/>
    </source>
</evidence>
<dbReference type="InterPro" id="IPR020084">
    <property type="entry name" value="NUDIX_hydrolase_CS"/>
</dbReference>